<dbReference type="GO" id="GO:0004792">
    <property type="term" value="F:thiosulfate-cyanide sulfurtransferase activity"/>
    <property type="evidence" value="ECO:0007669"/>
    <property type="project" value="InterPro"/>
</dbReference>
<dbReference type="InterPro" id="IPR050229">
    <property type="entry name" value="GlpE_sulfurtransferase"/>
</dbReference>
<dbReference type="SMART" id="SM00450">
    <property type="entry name" value="RHOD"/>
    <property type="match status" value="1"/>
</dbReference>
<reference evidence="2 3" key="1">
    <citation type="submission" date="2012-05" db="EMBL/GenBank/DDBJ databases">
        <title>The Genome Sequence of Sutterella wadsworthensis 2_1_59BFAA.</title>
        <authorList>
            <consortium name="The Broad Institute Genome Sequencing Platform"/>
            <person name="Earl A."/>
            <person name="Ward D."/>
            <person name="Feldgarden M."/>
            <person name="Gevers D."/>
            <person name="Daigneault M."/>
            <person name="Strauss J."/>
            <person name="Allen-Vercoe E."/>
            <person name="Walker B."/>
            <person name="Young S.K."/>
            <person name="Zeng Q."/>
            <person name="Gargeya S."/>
            <person name="Fitzgerald M."/>
            <person name="Haas B."/>
            <person name="Abouelleil A."/>
            <person name="Alvarado L."/>
            <person name="Arachchi H.M."/>
            <person name="Berlin A.M."/>
            <person name="Chapman S.B."/>
            <person name="Goldberg J."/>
            <person name="Griggs A."/>
            <person name="Gujja S."/>
            <person name="Hansen M."/>
            <person name="Howarth C."/>
            <person name="Imamovic A."/>
            <person name="Larimer J."/>
            <person name="McCowen C."/>
            <person name="Montmayeur A."/>
            <person name="Murphy C."/>
            <person name="Neiman D."/>
            <person name="Pearson M."/>
            <person name="Priest M."/>
            <person name="Roberts A."/>
            <person name="Saif S."/>
            <person name="Shea T."/>
            <person name="Sisk P."/>
            <person name="Sykes S."/>
            <person name="Wortman J."/>
            <person name="Nusbaum C."/>
            <person name="Birren B."/>
        </authorList>
    </citation>
    <scope>NUCLEOTIDE SEQUENCE [LARGE SCALE GENOMIC DNA]</scope>
    <source>
        <strain evidence="2 3">2_1_59BFAA</strain>
    </source>
</reference>
<dbReference type="PROSITE" id="PS50206">
    <property type="entry name" value="RHODANESE_3"/>
    <property type="match status" value="1"/>
</dbReference>
<dbReference type="InterPro" id="IPR001307">
    <property type="entry name" value="Thiosulphate_STrfase_CS"/>
</dbReference>
<dbReference type="Pfam" id="PF00581">
    <property type="entry name" value="Rhodanese"/>
    <property type="match status" value="1"/>
</dbReference>
<accession>K1K0D0</accession>
<dbReference type="HOGENOM" id="CLU_089574_13_3_4"/>
<dbReference type="PATRIC" id="fig|742823.3.peg.110"/>
<dbReference type="PROSITE" id="PS00380">
    <property type="entry name" value="RHODANESE_1"/>
    <property type="match status" value="1"/>
</dbReference>
<dbReference type="InterPro" id="IPR036873">
    <property type="entry name" value="Rhodanese-like_dom_sf"/>
</dbReference>
<evidence type="ECO:0000313" key="2">
    <source>
        <dbReference type="EMBL" id="EKB32258.1"/>
    </source>
</evidence>
<sequence length="109" mass="12142">MDDRNSEGFSTITPEEARAMMDDGDVVILDVREPSEFATGHVPGAINVPLGEIRMGRTLPECPDLDKTVLIYCRSGRRSNIGGRIMAASGYRDVRNFLGVIQWPYELVR</sequence>
<organism evidence="2 3">
    <name type="scientific">Sutterella wadsworthensis 2_1_59BFAA</name>
    <dbReference type="NCBI Taxonomy" id="742823"/>
    <lineage>
        <taxon>Bacteria</taxon>
        <taxon>Pseudomonadati</taxon>
        <taxon>Pseudomonadota</taxon>
        <taxon>Betaproteobacteria</taxon>
        <taxon>Burkholderiales</taxon>
        <taxon>Sutterellaceae</taxon>
        <taxon>Sutterella</taxon>
    </lineage>
</organism>
<dbReference type="RefSeq" id="WP_005433089.1">
    <property type="nucleotide sequence ID" value="NZ_JH815513.1"/>
</dbReference>
<dbReference type="eggNOG" id="COG0607">
    <property type="taxonomic scope" value="Bacteria"/>
</dbReference>
<dbReference type="Gene3D" id="3.40.250.10">
    <property type="entry name" value="Rhodanese-like domain"/>
    <property type="match status" value="1"/>
</dbReference>
<evidence type="ECO:0000313" key="3">
    <source>
        <dbReference type="Proteomes" id="UP000005835"/>
    </source>
</evidence>
<dbReference type="STRING" id="742823.HMPREF9465_00108"/>
<dbReference type="CDD" id="cd00158">
    <property type="entry name" value="RHOD"/>
    <property type="match status" value="1"/>
</dbReference>
<dbReference type="InterPro" id="IPR001763">
    <property type="entry name" value="Rhodanese-like_dom"/>
</dbReference>
<evidence type="ECO:0000259" key="1">
    <source>
        <dbReference type="PROSITE" id="PS50206"/>
    </source>
</evidence>
<protein>
    <recommendedName>
        <fullName evidence="1">Rhodanese domain-containing protein</fullName>
    </recommendedName>
</protein>
<name>K1K0D0_9BURK</name>
<comment type="caution">
    <text evidence="2">The sequence shown here is derived from an EMBL/GenBank/DDBJ whole genome shotgun (WGS) entry which is preliminary data.</text>
</comment>
<feature type="domain" description="Rhodanese" evidence="1">
    <location>
        <begin position="22"/>
        <end position="109"/>
    </location>
</feature>
<dbReference type="PANTHER" id="PTHR43031">
    <property type="entry name" value="FAD-DEPENDENT OXIDOREDUCTASE"/>
    <property type="match status" value="1"/>
</dbReference>
<dbReference type="PANTHER" id="PTHR43031:SF1">
    <property type="entry name" value="PYRIDINE NUCLEOTIDE-DISULPHIDE OXIDOREDUCTASE"/>
    <property type="match status" value="1"/>
</dbReference>
<dbReference type="SUPFAM" id="SSF52821">
    <property type="entry name" value="Rhodanese/Cell cycle control phosphatase"/>
    <property type="match status" value="1"/>
</dbReference>
<dbReference type="EMBL" id="ADMG01000006">
    <property type="protein sequence ID" value="EKB32258.1"/>
    <property type="molecule type" value="Genomic_DNA"/>
</dbReference>
<dbReference type="Proteomes" id="UP000005835">
    <property type="component" value="Unassembled WGS sequence"/>
</dbReference>
<dbReference type="AlphaFoldDB" id="K1K0D0"/>
<gene>
    <name evidence="2" type="ORF">HMPREF9465_00108</name>
</gene>
<proteinExistence type="predicted"/>
<keyword evidence="3" id="KW-1185">Reference proteome</keyword>